<dbReference type="PROSITE" id="PS50805">
    <property type="entry name" value="KRAB"/>
    <property type="match status" value="1"/>
</dbReference>
<dbReference type="Proteomes" id="UP000002280">
    <property type="component" value="Chromosome 8"/>
</dbReference>
<feature type="domain" description="C2H2-type" evidence="7">
    <location>
        <begin position="283"/>
        <end position="310"/>
    </location>
</feature>
<dbReference type="Bgee" id="ENSMODG00000037217">
    <property type="expression patterns" value="Expressed in forelimb bud and 15 other cell types or tissues"/>
</dbReference>
<dbReference type="SUPFAM" id="SSF57667">
    <property type="entry name" value="beta-beta-alpha zinc fingers"/>
    <property type="match status" value="2"/>
</dbReference>
<dbReference type="FunFam" id="3.30.160.60:FF:000520">
    <property type="entry name" value="zinc finger protein 629 isoform X2"/>
    <property type="match status" value="1"/>
</dbReference>
<sequence length="487" mass="54359">MSKEWGGGSGSSGKFAEGTKETQAVTVCVHGQEVLSEQSTTLGTLRESVNIPLERTEPQAEEEGQEEGLQSPKLGPLEDSCSDSEEESQPIQERALPTPLVPVLPQEGSTRHWEMAAALPGAGLQGLVTIKDVSLCFSQEEWRSLDPSQTDFYGEYIMEENCGIVVSLKFPIPKVDMISQLEGEEQWVPDPTQDLEERDIPRITYPGDRSEYDGNSPELEPGSHGTLSSMSEDAFLWSSEREGAWETMPNNAMRKKRSPSAPRKNNFPNILCDIGADSLLSSHTCLQCGKHFVWGSSLAQHQQTHTSEKPYNCSRCDKSFGWRHHLARHLQTHIHENLSRFPVTGKKFQCISHLASPQKVHVQGKKLPKAKKVEEVPQARKQSCIPSGLRCHVCSECGRSFGRRHHLVRHWLIHTGEKPFHCPYCEKSFGQKHHLDRHLLTHQGSLRRTWNRVTSLLKPHSASTRASLSGSSQLLPGDLLKGLSLPL</sequence>
<dbReference type="PANTHER" id="PTHR24381">
    <property type="entry name" value="ZINC FINGER PROTEIN"/>
    <property type="match status" value="1"/>
</dbReference>
<dbReference type="PROSITE" id="PS50157">
    <property type="entry name" value="ZINC_FINGER_C2H2_2"/>
    <property type="match status" value="4"/>
</dbReference>
<evidence type="ECO:0000256" key="4">
    <source>
        <dbReference type="ARBA" id="ARBA00022833"/>
    </source>
</evidence>
<feature type="region of interest" description="Disordered" evidence="6">
    <location>
        <begin position="36"/>
        <end position="96"/>
    </location>
</feature>
<keyword evidence="3 5" id="KW-0863">Zinc-finger</keyword>
<dbReference type="FunFam" id="3.30.160.60:FF:000303">
    <property type="entry name" value="Zinc finger protein 41"/>
    <property type="match status" value="1"/>
</dbReference>
<reference evidence="9 10" key="1">
    <citation type="journal article" date="2007" name="Nature">
        <title>Genome of the marsupial Monodelphis domestica reveals innovation in non-coding sequences.</title>
        <authorList>
            <person name="Mikkelsen T.S."/>
            <person name="Wakefield M.J."/>
            <person name="Aken B."/>
            <person name="Amemiya C.T."/>
            <person name="Chang J.L."/>
            <person name="Duke S."/>
            <person name="Garber M."/>
            <person name="Gentles A.J."/>
            <person name="Goodstadt L."/>
            <person name="Heger A."/>
            <person name="Jurka J."/>
            <person name="Kamal M."/>
            <person name="Mauceli E."/>
            <person name="Searle S.M."/>
            <person name="Sharpe T."/>
            <person name="Baker M.L."/>
            <person name="Batzer M.A."/>
            <person name="Benos P.V."/>
            <person name="Belov K."/>
            <person name="Clamp M."/>
            <person name="Cook A."/>
            <person name="Cuff J."/>
            <person name="Das R."/>
            <person name="Davidow L."/>
            <person name="Deakin J.E."/>
            <person name="Fazzari M.J."/>
            <person name="Glass J.L."/>
            <person name="Grabherr M."/>
            <person name="Greally J.M."/>
            <person name="Gu W."/>
            <person name="Hore T.A."/>
            <person name="Huttley G.A."/>
            <person name="Kleber M."/>
            <person name="Jirtle R.L."/>
            <person name="Koina E."/>
            <person name="Lee J.T."/>
            <person name="Mahony S."/>
            <person name="Marra M.A."/>
            <person name="Miller R.D."/>
            <person name="Nicholls R.D."/>
            <person name="Oda M."/>
            <person name="Papenfuss A.T."/>
            <person name="Parra Z.E."/>
            <person name="Pollock D.D."/>
            <person name="Ray D.A."/>
            <person name="Schein J.E."/>
            <person name="Speed T.P."/>
            <person name="Thompson K."/>
            <person name="VandeBerg J.L."/>
            <person name="Wade C.M."/>
            <person name="Walker J.A."/>
            <person name="Waters P.D."/>
            <person name="Webber C."/>
            <person name="Weidman J.R."/>
            <person name="Xie X."/>
            <person name="Zody M.C."/>
            <person name="Baldwin J."/>
            <person name="Abdouelleil A."/>
            <person name="Abdulkadir J."/>
            <person name="Abebe A."/>
            <person name="Abera B."/>
            <person name="Abreu J."/>
            <person name="Acer S.C."/>
            <person name="Aftuck L."/>
            <person name="Alexander A."/>
            <person name="An P."/>
            <person name="Anderson E."/>
            <person name="Anderson S."/>
            <person name="Arachi H."/>
            <person name="Azer M."/>
            <person name="Bachantsang P."/>
            <person name="Barry A."/>
            <person name="Bayul T."/>
            <person name="Berlin A."/>
            <person name="Bessette D."/>
            <person name="Bloom T."/>
            <person name="Bloom T."/>
            <person name="Boguslavskiy L."/>
            <person name="Bonnet C."/>
            <person name="Boukhgalter B."/>
            <person name="Bourzgui I."/>
            <person name="Brown A."/>
            <person name="Cahill P."/>
            <person name="Channer S."/>
            <person name="Cheshatsang Y."/>
            <person name="Chuda L."/>
            <person name="Citroen M."/>
            <person name="Collymore A."/>
            <person name="Cooke P."/>
            <person name="Costello M."/>
            <person name="D'Aco K."/>
            <person name="Daza R."/>
            <person name="De Haan G."/>
            <person name="DeGray S."/>
            <person name="DeMaso C."/>
            <person name="Dhargay N."/>
            <person name="Dooley K."/>
            <person name="Dooley E."/>
            <person name="Doricent M."/>
            <person name="Dorje P."/>
            <person name="Dorjee K."/>
            <person name="Dupes A."/>
            <person name="Elong R."/>
            <person name="Falk J."/>
            <person name="Farina A."/>
            <person name="Faro S."/>
            <person name="Ferguson D."/>
            <person name="Fisher S."/>
            <person name="Foley C.D."/>
            <person name="Franke A."/>
            <person name="Friedrich D."/>
            <person name="Gadbois L."/>
            <person name="Gearin G."/>
            <person name="Gearin C.R."/>
            <person name="Giannoukos G."/>
            <person name="Goode T."/>
            <person name="Graham J."/>
            <person name="Grandbois E."/>
            <person name="Grewal S."/>
            <person name="Gyaltsen K."/>
            <person name="Hafez N."/>
            <person name="Hagos B."/>
            <person name="Hall J."/>
            <person name="Henson C."/>
            <person name="Hollinger A."/>
            <person name="Honan T."/>
            <person name="Huard M.D."/>
            <person name="Hughes L."/>
            <person name="Hurhula B."/>
            <person name="Husby M.E."/>
            <person name="Kamat A."/>
            <person name="Kanga B."/>
            <person name="Kashin S."/>
            <person name="Khazanovich D."/>
            <person name="Kisner P."/>
            <person name="Lance K."/>
            <person name="Lara M."/>
            <person name="Lee W."/>
            <person name="Lennon N."/>
            <person name="Letendre F."/>
            <person name="LeVine R."/>
            <person name="Lipovsky A."/>
            <person name="Liu X."/>
            <person name="Liu J."/>
            <person name="Liu S."/>
            <person name="Lokyitsang T."/>
            <person name="Lokyitsang Y."/>
            <person name="Lubonja R."/>
            <person name="Lui A."/>
            <person name="MacDonald P."/>
            <person name="Magnisalis V."/>
            <person name="Maru K."/>
            <person name="Matthews C."/>
            <person name="McCusker W."/>
            <person name="McDonough S."/>
            <person name="Mehta T."/>
            <person name="Meldrim J."/>
            <person name="Meneus L."/>
            <person name="Mihai O."/>
            <person name="Mihalev A."/>
            <person name="Mihova T."/>
            <person name="Mittelman R."/>
            <person name="Mlenga V."/>
            <person name="Montmayeur A."/>
            <person name="Mulrain L."/>
            <person name="Navidi A."/>
            <person name="Naylor J."/>
            <person name="Negash T."/>
            <person name="Nguyen T."/>
            <person name="Nguyen N."/>
            <person name="Nicol R."/>
            <person name="Norbu C."/>
            <person name="Norbu N."/>
            <person name="Novod N."/>
            <person name="O'Neill B."/>
            <person name="Osman S."/>
            <person name="Markiewicz E."/>
            <person name="Oyono O.L."/>
            <person name="Patti C."/>
            <person name="Phunkhang P."/>
            <person name="Pierre F."/>
            <person name="Priest M."/>
            <person name="Raghuraman S."/>
            <person name="Rege F."/>
            <person name="Reyes R."/>
            <person name="Rise C."/>
            <person name="Rogov P."/>
            <person name="Ross K."/>
            <person name="Ryan E."/>
            <person name="Settipalli S."/>
            <person name="Shea T."/>
            <person name="Sherpa N."/>
            <person name="Shi L."/>
            <person name="Shih D."/>
            <person name="Sparrow T."/>
            <person name="Spaulding J."/>
            <person name="Stalker J."/>
            <person name="Stange-Thomann N."/>
            <person name="Stavropoulos S."/>
            <person name="Stone C."/>
            <person name="Strader C."/>
            <person name="Tesfaye S."/>
            <person name="Thomson T."/>
            <person name="Thoulutsang Y."/>
            <person name="Thoulutsang D."/>
            <person name="Topham K."/>
            <person name="Topping I."/>
            <person name="Tsamla T."/>
            <person name="Vassiliev H."/>
            <person name="Vo A."/>
            <person name="Wangchuk T."/>
            <person name="Wangdi T."/>
            <person name="Weiand M."/>
            <person name="Wilkinson J."/>
            <person name="Wilson A."/>
            <person name="Yadav S."/>
            <person name="Young G."/>
            <person name="Yu Q."/>
            <person name="Zembek L."/>
            <person name="Zhong D."/>
            <person name="Zimmer A."/>
            <person name="Zwirko Z."/>
            <person name="Jaffe D.B."/>
            <person name="Alvarez P."/>
            <person name="Brockman W."/>
            <person name="Butler J."/>
            <person name="Chin C."/>
            <person name="Gnerre S."/>
            <person name="MacCallum I."/>
            <person name="Graves J.A."/>
            <person name="Ponting C.P."/>
            <person name="Breen M."/>
            <person name="Samollow P.B."/>
            <person name="Lander E.S."/>
            <person name="Lindblad-Toh K."/>
        </authorList>
    </citation>
    <scope>NUCLEOTIDE SEQUENCE [LARGE SCALE GENOMIC DNA]</scope>
</reference>
<evidence type="ECO:0000256" key="2">
    <source>
        <dbReference type="ARBA" id="ARBA00022737"/>
    </source>
</evidence>
<dbReference type="FunFam" id="3.30.160.60:FF:000893">
    <property type="entry name" value="Zinc finger protein 641"/>
    <property type="match status" value="1"/>
</dbReference>
<feature type="compositionally biased region" description="Gly residues" evidence="6">
    <location>
        <begin position="1"/>
        <end position="11"/>
    </location>
</feature>
<dbReference type="GO" id="GO:0000978">
    <property type="term" value="F:RNA polymerase II cis-regulatory region sequence-specific DNA binding"/>
    <property type="evidence" value="ECO:0000318"/>
    <property type="project" value="GO_Central"/>
</dbReference>
<feature type="domain" description="C2H2-type" evidence="7">
    <location>
        <begin position="420"/>
        <end position="447"/>
    </location>
</feature>
<dbReference type="GO" id="GO:0000981">
    <property type="term" value="F:DNA-binding transcription factor activity, RNA polymerase II-specific"/>
    <property type="evidence" value="ECO:0000318"/>
    <property type="project" value="GO_Central"/>
</dbReference>
<dbReference type="GO" id="GO:0006357">
    <property type="term" value="P:regulation of transcription by RNA polymerase II"/>
    <property type="evidence" value="ECO:0000318"/>
    <property type="project" value="GO_Central"/>
</dbReference>
<dbReference type="OMA" id="WESMNIQ"/>
<keyword evidence="4" id="KW-0862">Zinc</keyword>
<evidence type="ECO:0000256" key="5">
    <source>
        <dbReference type="PROSITE-ProRule" id="PRU00042"/>
    </source>
</evidence>
<feature type="domain" description="KRAB" evidence="8">
    <location>
        <begin position="128"/>
        <end position="199"/>
    </location>
</feature>
<keyword evidence="1" id="KW-0479">Metal-binding</keyword>
<dbReference type="InterPro" id="IPR013087">
    <property type="entry name" value="Znf_C2H2_type"/>
</dbReference>
<protein>
    <submittedName>
        <fullName evidence="9">Zinc finger protein 641</fullName>
    </submittedName>
</protein>
<dbReference type="InterPro" id="IPR001909">
    <property type="entry name" value="KRAB"/>
</dbReference>
<dbReference type="FunFam" id="3.30.160.60:FF:000038">
    <property type="entry name" value="Zinc finger protein 624"/>
    <property type="match status" value="1"/>
</dbReference>
<dbReference type="RefSeq" id="XP_007502993.1">
    <property type="nucleotide sequence ID" value="XM_007502931.2"/>
</dbReference>
<feature type="region of interest" description="Disordered" evidence="6">
    <location>
        <begin position="1"/>
        <end position="20"/>
    </location>
</feature>
<dbReference type="CDD" id="cd07765">
    <property type="entry name" value="KRAB_A-box"/>
    <property type="match status" value="1"/>
</dbReference>
<name>A0A5F8GDP3_MONDO</name>
<evidence type="ECO:0000259" key="7">
    <source>
        <dbReference type="PROSITE" id="PS50157"/>
    </source>
</evidence>
<dbReference type="Pfam" id="PF00096">
    <property type="entry name" value="zf-C2H2"/>
    <property type="match status" value="2"/>
</dbReference>
<feature type="domain" description="C2H2-type" evidence="7">
    <location>
        <begin position="311"/>
        <end position="338"/>
    </location>
</feature>
<gene>
    <name evidence="9" type="primary">ZNF641</name>
</gene>
<evidence type="ECO:0000313" key="9">
    <source>
        <dbReference type="Ensembl" id="ENSMODP00000045650.1"/>
    </source>
</evidence>
<proteinExistence type="predicted"/>
<dbReference type="STRING" id="13616.ENSMODP00000045650"/>
<organism evidence="9 10">
    <name type="scientific">Monodelphis domestica</name>
    <name type="common">Gray short-tailed opossum</name>
    <dbReference type="NCBI Taxonomy" id="13616"/>
    <lineage>
        <taxon>Eukaryota</taxon>
        <taxon>Metazoa</taxon>
        <taxon>Chordata</taxon>
        <taxon>Craniata</taxon>
        <taxon>Vertebrata</taxon>
        <taxon>Euteleostomi</taxon>
        <taxon>Mammalia</taxon>
        <taxon>Metatheria</taxon>
        <taxon>Didelphimorphia</taxon>
        <taxon>Didelphidae</taxon>
        <taxon>Monodelphis</taxon>
    </lineage>
</organism>
<dbReference type="PANTHER" id="PTHR24381:SF409">
    <property type="entry name" value="ZINC FINGER PROTEIN 641"/>
    <property type="match status" value="1"/>
</dbReference>
<evidence type="ECO:0000259" key="8">
    <source>
        <dbReference type="PROSITE" id="PS50805"/>
    </source>
</evidence>
<dbReference type="CTD" id="121274"/>
<reference evidence="9" key="2">
    <citation type="submission" date="2025-08" db="UniProtKB">
        <authorList>
            <consortium name="Ensembl"/>
        </authorList>
    </citation>
    <scope>IDENTIFICATION</scope>
</reference>
<dbReference type="OrthoDB" id="6077919at2759"/>
<dbReference type="GO" id="GO:0008270">
    <property type="term" value="F:zinc ion binding"/>
    <property type="evidence" value="ECO:0007669"/>
    <property type="project" value="UniProtKB-KW"/>
</dbReference>
<dbReference type="FunCoup" id="A0A5F8GDP3">
    <property type="interactions" value="404"/>
</dbReference>
<dbReference type="Pfam" id="PF01352">
    <property type="entry name" value="KRAB"/>
    <property type="match status" value="1"/>
</dbReference>
<evidence type="ECO:0000256" key="1">
    <source>
        <dbReference type="ARBA" id="ARBA00022723"/>
    </source>
</evidence>
<dbReference type="GeneID" id="100023934"/>
<feature type="domain" description="C2H2-type" evidence="7">
    <location>
        <begin position="392"/>
        <end position="419"/>
    </location>
</feature>
<feature type="region of interest" description="Disordered" evidence="6">
    <location>
        <begin position="204"/>
        <end position="226"/>
    </location>
</feature>
<dbReference type="SUPFAM" id="SSF109640">
    <property type="entry name" value="KRAB domain (Kruppel-associated box)"/>
    <property type="match status" value="1"/>
</dbReference>
<evidence type="ECO:0000256" key="3">
    <source>
        <dbReference type="ARBA" id="ARBA00022771"/>
    </source>
</evidence>
<dbReference type="AlphaFoldDB" id="A0A5F8GDP3"/>
<dbReference type="SMART" id="SM00355">
    <property type="entry name" value="ZnF_C2H2"/>
    <property type="match status" value="4"/>
</dbReference>
<evidence type="ECO:0000256" key="6">
    <source>
        <dbReference type="SAM" id="MobiDB-lite"/>
    </source>
</evidence>
<dbReference type="SMART" id="SM00349">
    <property type="entry name" value="KRAB"/>
    <property type="match status" value="1"/>
</dbReference>
<keyword evidence="10" id="KW-1185">Reference proteome</keyword>
<accession>A0A5F8GDP3</accession>
<dbReference type="InParanoid" id="A0A5F8GDP3"/>
<reference evidence="9" key="3">
    <citation type="submission" date="2025-09" db="UniProtKB">
        <authorList>
            <consortium name="Ensembl"/>
        </authorList>
    </citation>
    <scope>IDENTIFICATION</scope>
</reference>
<dbReference type="InterPro" id="IPR036051">
    <property type="entry name" value="KRAB_dom_sf"/>
</dbReference>
<keyword evidence="2" id="KW-0677">Repeat</keyword>
<evidence type="ECO:0000313" key="10">
    <source>
        <dbReference type="Proteomes" id="UP000002280"/>
    </source>
</evidence>
<dbReference type="GeneTree" id="ENSGT00940000156663"/>
<dbReference type="Gene3D" id="3.30.160.60">
    <property type="entry name" value="Classic Zinc Finger"/>
    <property type="match status" value="4"/>
</dbReference>
<dbReference type="PROSITE" id="PS00028">
    <property type="entry name" value="ZINC_FINGER_C2H2_1"/>
    <property type="match status" value="4"/>
</dbReference>
<dbReference type="Gene3D" id="6.10.140.140">
    <property type="match status" value="1"/>
</dbReference>
<dbReference type="Ensembl" id="ENSMODT00000071611.1">
    <property type="protein sequence ID" value="ENSMODP00000045650.1"/>
    <property type="gene ID" value="ENSMODG00000037217.1"/>
</dbReference>
<dbReference type="InterPro" id="IPR036236">
    <property type="entry name" value="Znf_C2H2_sf"/>
</dbReference>